<dbReference type="EMBL" id="LS483470">
    <property type="protein sequence ID" value="SQI42054.1"/>
    <property type="molecule type" value="Genomic_DNA"/>
</dbReference>
<evidence type="ECO:0000256" key="1">
    <source>
        <dbReference type="SAM" id="MobiDB-lite"/>
    </source>
</evidence>
<keyword evidence="3" id="KW-1185">Reference proteome</keyword>
<sequence length="96" mass="11406">MERKDLHYTYSPKAVPGDDPRKTKEDATKFSRHEEYEVLTLINSFSDSNGKTLPLRSQQIIEWMIHDHLPSHIQGRQNVKNWVIEKFPTLKNQYPR</sequence>
<organism evidence="2 3">
    <name type="scientific">Leminorella richardii</name>
    <dbReference type="NCBI Taxonomy" id="158841"/>
    <lineage>
        <taxon>Bacteria</taxon>
        <taxon>Pseudomonadati</taxon>
        <taxon>Pseudomonadota</taxon>
        <taxon>Gammaproteobacteria</taxon>
        <taxon>Enterobacterales</taxon>
        <taxon>Budviciaceae</taxon>
        <taxon>Leminorella</taxon>
    </lineage>
</organism>
<feature type="region of interest" description="Disordered" evidence="1">
    <location>
        <begin position="1"/>
        <end position="28"/>
    </location>
</feature>
<proteinExistence type="predicted"/>
<gene>
    <name evidence="2" type="ORF">NCTC12151_02446</name>
</gene>
<dbReference type="KEGG" id="lri:NCTC12151_02446"/>
<accession>A0A2X4XZR6</accession>
<feature type="compositionally biased region" description="Basic and acidic residues" evidence="1">
    <location>
        <begin position="16"/>
        <end position="28"/>
    </location>
</feature>
<dbReference type="Proteomes" id="UP000249005">
    <property type="component" value="Chromosome 1"/>
</dbReference>
<evidence type="ECO:0000313" key="3">
    <source>
        <dbReference type="Proteomes" id="UP000249005"/>
    </source>
</evidence>
<protein>
    <submittedName>
        <fullName evidence="2">Uncharacterized protein</fullName>
    </submittedName>
</protein>
<name>A0A2X4XZR6_9GAMM</name>
<evidence type="ECO:0000313" key="2">
    <source>
        <dbReference type="EMBL" id="SQI42054.1"/>
    </source>
</evidence>
<reference evidence="2 3" key="1">
    <citation type="submission" date="2018-06" db="EMBL/GenBank/DDBJ databases">
        <authorList>
            <consortium name="Pathogen Informatics"/>
            <person name="Doyle S."/>
        </authorList>
    </citation>
    <scope>NUCLEOTIDE SEQUENCE [LARGE SCALE GENOMIC DNA]</scope>
    <source>
        <strain evidence="2 3">NCTC12151</strain>
    </source>
</reference>
<dbReference type="OrthoDB" id="796745at2"/>
<dbReference type="RefSeq" id="WP_111740896.1">
    <property type="nucleotide sequence ID" value="NZ_LR698987.1"/>
</dbReference>
<dbReference type="AlphaFoldDB" id="A0A2X4XZR6"/>